<evidence type="ECO:0000313" key="2">
    <source>
        <dbReference type="EMBL" id="MBB5218349.1"/>
    </source>
</evidence>
<dbReference type="Gene3D" id="2.130.10.10">
    <property type="entry name" value="YVTN repeat-like/Quinoprotein amine dehydrogenase"/>
    <property type="match status" value="1"/>
</dbReference>
<dbReference type="InterPro" id="IPR015943">
    <property type="entry name" value="WD40/YVTN_repeat-like_dom_sf"/>
</dbReference>
<evidence type="ECO:0000313" key="3">
    <source>
        <dbReference type="EMBL" id="QOS39954.1"/>
    </source>
</evidence>
<dbReference type="EMBL" id="JACHFR010000001">
    <property type="protein sequence ID" value="MBB5218349.1"/>
    <property type="molecule type" value="Genomic_DNA"/>
</dbReference>
<reference evidence="3 5" key="1">
    <citation type="submission" date="2018-08" db="EMBL/GenBank/DDBJ databases">
        <title>The first complete genome of Treponema rectale (CHPAT), a commensal spirochete of the bovine rectum.</title>
        <authorList>
            <person name="Staton G.J."/>
            <person name="Clegg S.R."/>
            <person name="Carter S.D."/>
            <person name="Radford A.D."/>
            <person name="Darby A."/>
            <person name="Hall N."/>
            <person name="Birtles R.J."/>
            <person name="Evans N.J."/>
        </authorList>
    </citation>
    <scope>NUCLEOTIDE SEQUENCE [LARGE SCALE GENOMIC DNA]</scope>
    <source>
        <strain evidence="3 5">CHPA</strain>
    </source>
</reference>
<dbReference type="KEGG" id="trc:DYE49_05585"/>
<dbReference type="AlphaFoldDB" id="A0A840S709"/>
<name>A0A840S709_9SPIR</name>
<dbReference type="EMBL" id="CP031517">
    <property type="protein sequence ID" value="QOS39954.1"/>
    <property type="molecule type" value="Genomic_DNA"/>
</dbReference>
<gene>
    <name evidence="3" type="ORF">DYE49_05585</name>
    <name evidence="2" type="ORF">HNP77_000693</name>
</gene>
<dbReference type="SUPFAM" id="SSF50998">
    <property type="entry name" value="Quinoprotein alcohol dehydrogenase-like"/>
    <property type="match status" value="1"/>
</dbReference>
<dbReference type="Proteomes" id="UP000593591">
    <property type="component" value="Chromosome"/>
</dbReference>
<evidence type="ECO:0000313" key="4">
    <source>
        <dbReference type="Proteomes" id="UP000578697"/>
    </source>
</evidence>
<proteinExistence type="predicted"/>
<feature type="chain" id="PRO_5036240764" evidence="1">
    <location>
        <begin position="22"/>
        <end position="656"/>
    </location>
</feature>
<dbReference type="InterPro" id="IPR011047">
    <property type="entry name" value="Quinoprotein_ADH-like_sf"/>
</dbReference>
<accession>A0A840S709</accession>
<organism evidence="2 4">
    <name type="scientific">Treponema rectale</name>
    <dbReference type="NCBI Taxonomy" id="744512"/>
    <lineage>
        <taxon>Bacteria</taxon>
        <taxon>Pseudomonadati</taxon>
        <taxon>Spirochaetota</taxon>
        <taxon>Spirochaetia</taxon>
        <taxon>Spirochaetales</taxon>
        <taxon>Treponemataceae</taxon>
        <taxon>Treponema</taxon>
    </lineage>
</organism>
<reference evidence="2 4" key="2">
    <citation type="submission" date="2020-08" db="EMBL/GenBank/DDBJ databases">
        <title>Genomic Encyclopedia of Type Strains, Phase IV (KMG-IV): sequencing the most valuable type-strain genomes for metagenomic binning, comparative biology and taxonomic classification.</title>
        <authorList>
            <person name="Goeker M."/>
        </authorList>
    </citation>
    <scope>NUCLEOTIDE SEQUENCE [LARGE SCALE GENOMIC DNA]</scope>
    <source>
        <strain evidence="2 4">DSM 103679</strain>
    </source>
</reference>
<evidence type="ECO:0000256" key="1">
    <source>
        <dbReference type="SAM" id="SignalP"/>
    </source>
</evidence>
<sequence length="656" mass="73233">MKAFKKILFTWMFFTGTFIWAQPFISTQSHEGAVTSIFSFDSKASSDGSFYSAGKDGFIIKWDAVDGIGEQYQITDLQIQTIVRNPVTSDIAVYETDGISTFRISVLDSKSFSRRYTKRYSSAVSMLSFSEGGTYLFVGTTSVNGMYILDAKTGVTKKQPSDISGIITFVKSGPSEKTALFYSTSGYLYYYDLENMGVFKKFSVENQLNQIKLFGNSRFFAGVRGNSISIYDAASGKKLIQESASSPLLCSSDTDSESEGLYFVTSMGKNNVIKIIKSEELLAYSRAMQKRETLPKTPADSVVKTFTSLRNRDSFTAIGKDSSKIILGTSSGNIYTVSDIPESEMFTLEAITEKMYRRIYDITNDGEDFYMLTEDTIYKSSFDTMNIESVARNPGYENIIHYGSSVILWTKNSRKNVQIIDLSQEGASAKLLFTPKSELKTLRLCSDSLVYVAGNKTVGIYNFNTKRNTEVYSGISVQDAVLTSENMLYIAKSAVSENDSPLVTMNISTKEIVPAAFEGNVVFSLSFDEENTEFLYGIVVSNSNGTSNSKVFSYNLNSKKTTELLRLADEDSSAFTVLYTPVIYTNLGKNQVYACNTETKKNMLYRRSSSLPLKVERIGSRIAVLNRNGSISWYTTTSQAAETDWYLTVNNEWFER</sequence>
<dbReference type="RefSeq" id="WP_184651769.1">
    <property type="nucleotide sequence ID" value="NZ_JACHFR010000001.1"/>
</dbReference>
<keyword evidence="4" id="KW-1185">Reference proteome</keyword>
<dbReference type="Proteomes" id="UP000578697">
    <property type="component" value="Unassembled WGS sequence"/>
</dbReference>
<protein>
    <submittedName>
        <fullName evidence="3">WD40 repeat domain-containing protein</fullName>
    </submittedName>
</protein>
<dbReference type="SUPFAM" id="SSF69322">
    <property type="entry name" value="Tricorn protease domain 2"/>
    <property type="match status" value="1"/>
</dbReference>
<feature type="signal peptide" evidence="1">
    <location>
        <begin position="1"/>
        <end position="21"/>
    </location>
</feature>
<evidence type="ECO:0000313" key="5">
    <source>
        <dbReference type="Proteomes" id="UP000593591"/>
    </source>
</evidence>
<keyword evidence="1" id="KW-0732">Signal</keyword>